<sequence length="111" mass="12756">MELYLEESLLDDHVPATGDGKPKLFLHRQDCKLLIFRFRCYSHHTLPLSSSHQAKENCHHCATEAWIGFSTSLDSSSFYATEFHMMLPFLVQQDRQFFVLIDCGFIGSRGA</sequence>
<dbReference type="Proteomes" id="UP001222027">
    <property type="component" value="Unassembled WGS sequence"/>
</dbReference>
<evidence type="ECO:0000313" key="1">
    <source>
        <dbReference type="EMBL" id="KAJ8461221.1"/>
    </source>
</evidence>
<accession>A0AAV8PRN3</accession>
<dbReference type="EMBL" id="JAQQAF010000009">
    <property type="protein sequence ID" value="KAJ8461221.1"/>
    <property type="molecule type" value="Genomic_DNA"/>
</dbReference>
<keyword evidence="2" id="KW-1185">Reference proteome</keyword>
<name>A0AAV8PRN3_ENSVE</name>
<organism evidence="1 2">
    <name type="scientific">Ensete ventricosum</name>
    <name type="common">Abyssinian banana</name>
    <name type="synonym">Musa ensete</name>
    <dbReference type="NCBI Taxonomy" id="4639"/>
    <lineage>
        <taxon>Eukaryota</taxon>
        <taxon>Viridiplantae</taxon>
        <taxon>Streptophyta</taxon>
        <taxon>Embryophyta</taxon>
        <taxon>Tracheophyta</taxon>
        <taxon>Spermatophyta</taxon>
        <taxon>Magnoliopsida</taxon>
        <taxon>Liliopsida</taxon>
        <taxon>Zingiberales</taxon>
        <taxon>Musaceae</taxon>
        <taxon>Ensete</taxon>
    </lineage>
</organism>
<evidence type="ECO:0000313" key="2">
    <source>
        <dbReference type="Proteomes" id="UP001222027"/>
    </source>
</evidence>
<proteinExistence type="predicted"/>
<evidence type="ECO:0008006" key="3">
    <source>
        <dbReference type="Google" id="ProtNLM"/>
    </source>
</evidence>
<comment type="caution">
    <text evidence="1">The sequence shown here is derived from an EMBL/GenBank/DDBJ whole genome shotgun (WGS) entry which is preliminary data.</text>
</comment>
<dbReference type="AlphaFoldDB" id="A0AAV8PRN3"/>
<protein>
    <recommendedName>
        <fullName evidence="3">DDE Tnp4 domain-containing protein</fullName>
    </recommendedName>
</protein>
<reference evidence="1 2" key="1">
    <citation type="submission" date="2022-12" db="EMBL/GenBank/DDBJ databases">
        <title>Chromosome-scale assembly of the Ensete ventricosum genome.</title>
        <authorList>
            <person name="Dussert Y."/>
            <person name="Stocks J."/>
            <person name="Wendawek A."/>
            <person name="Woldeyes F."/>
            <person name="Nichols R.A."/>
            <person name="Borrell J.S."/>
        </authorList>
    </citation>
    <scope>NUCLEOTIDE SEQUENCE [LARGE SCALE GENOMIC DNA]</scope>
    <source>
        <strain evidence="2">cv. Maze</strain>
        <tissue evidence="1">Seeds</tissue>
    </source>
</reference>
<gene>
    <name evidence="1" type="ORF">OPV22_034147</name>
</gene>